<protein>
    <recommendedName>
        <fullName evidence="2">Rubisco LSMT substrate-binding domain-containing protein</fullName>
    </recommendedName>
</protein>
<feature type="region of interest" description="Disordered" evidence="1">
    <location>
        <begin position="1"/>
        <end position="59"/>
    </location>
</feature>
<proteinExistence type="predicted"/>
<dbReference type="InterPro" id="IPR036464">
    <property type="entry name" value="Rubisco_LSMT_subst-bd_sf"/>
</dbReference>
<feature type="compositionally biased region" description="Low complexity" evidence="1">
    <location>
        <begin position="104"/>
        <end position="121"/>
    </location>
</feature>
<name>A0AAD5WZB8_9FUNG</name>
<feature type="region of interest" description="Disordered" evidence="1">
    <location>
        <begin position="100"/>
        <end position="121"/>
    </location>
</feature>
<feature type="compositionally biased region" description="Acidic residues" evidence="1">
    <location>
        <begin position="1"/>
        <end position="21"/>
    </location>
</feature>
<reference evidence="3" key="1">
    <citation type="submission" date="2020-05" db="EMBL/GenBank/DDBJ databases">
        <title>Phylogenomic resolution of chytrid fungi.</title>
        <authorList>
            <person name="Stajich J.E."/>
            <person name="Amses K."/>
            <person name="Simmons R."/>
            <person name="Seto K."/>
            <person name="Myers J."/>
            <person name="Bonds A."/>
            <person name="Quandt C.A."/>
            <person name="Barry K."/>
            <person name="Liu P."/>
            <person name="Grigoriev I."/>
            <person name="Longcore J.E."/>
            <person name="James T.Y."/>
        </authorList>
    </citation>
    <scope>NUCLEOTIDE SEQUENCE</scope>
    <source>
        <strain evidence="3">JEL0318</strain>
    </source>
</reference>
<evidence type="ECO:0000313" key="3">
    <source>
        <dbReference type="EMBL" id="KAJ3036293.1"/>
    </source>
</evidence>
<evidence type="ECO:0000256" key="1">
    <source>
        <dbReference type="SAM" id="MobiDB-lite"/>
    </source>
</evidence>
<dbReference type="EMBL" id="JADGJD010001955">
    <property type="protein sequence ID" value="KAJ3036293.1"/>
    <property type="molecule type" value="Genomic_DNA"/>
</dbReference>
<comment type="caution">
    <text evidence="3">The sequence shown here is derived from an EMBL/GenBank/DDBJ whole genome shotgun (WGS) entry which is preliminary data.</text>
</comment>
<dbReference type="AlphaFoldDB" id="A0AAD5WZB8"/>
<dbReference type="Proteomes" id="UP001212841">
    <property type="component" value="Unassembled WGS sequence"/>
</dbReference>
<organism evidence="3 4">
    <name type="scientific">Rhizophlyctis rosea</name>
    <dbReference type="NCBI Taxonomy" id="64517"/>
    <lineage>
        <taxon>Eukaryota</taxon>
        <taxon>Fungi</taxon>
        <taxon>Fungi incertae sedis</taxon>
        <taxon>Chytridiomycota</taxon>
        <taxon>Chytridiomycota incertae sedis</taxon>
        <taxon>Chytridiomycetes</taxon>
        <taxon>Rhizophlyctidales</taxon>
        <taxon>Rhizophlyctidaceae</taxon>
        <taxon>Rhizophlyctis</taxon>
    </lineage>
</organism>
<evidence type="ECO:0000259" key="2">
    <source>
        <dbReference type="Pfam" id="PF09273"/>
    </source>
</evidence>
<feature type="domain" description="Rubisco LSMT substrate-binding" evidence="2">
    <location>
        <begin position="59"/>
        <end position="182"/>
    </location>
</feature>
<dbReference type="Pfam" id="PF09273">
    <property type="entry name" value="Rubis-subs-bind"/>
    <property type="match status" value="1"/>
</dbReference>
<dbReference type="SUPFAM" id="SSF81822">
    <property type="entry name" value="RuBisCo LSMT C-terminal, substrate-binding domain"/>
    <property type="match status" value="1"/>
</dbReference>
<dbReference type="Gene3D" id="3.90.1420.10">
    <property type="entry name" value="Rubisco LSMT, substrate-binding domain"/>
    <property type="match status" value="1"/>
</dbReference>
<feature type="compositionally biased region" description="Acidic residues" evidence="1">
    <location>
        <begin position="40"/>
        <end position="50"/>
    </location>
</feature>
<accession>A0AAD5WZB8</accession>
<feature type="compositionally biased region" description="Basic and acidic residues" evidence="1">
    <location>
        <begin position="22"/>
        <end position="39"/>
    </location>
</feature>
<evidence type="ECO:0000313" key="4">
    <source>
        <dbReference type="Proteomes" id="UP001212841"/>
    </source>
</evidence>
<gene>
    <name evidence="3" type="ORF">HK097_003881</name>
</gene>
<keyword evidence="4" id="KW-1185">Reference proteome</keyword>
<dbReference type="InterPro" id="IPR015353">
    <property type="entry name" value="Rubisco_LSMT_subst-bd"/>
</dbReference>
<sequence length="200" mass="22093">MSGDEEDVEMDGKEEDEEDEHDHDHGDCDSCDGHDHDQDHDEEEEEEEPSPDLHITHSGSPSADLTLLLHLLHMDRQTVKSILSSPESLFQFREQLQSGGWTVSSSSTSSPSISPSPAISTPSPITQAVLLQTAELARKKLEAYPTTLEEDREMLKKVEKEGEGDVPLRWALILRIGEKVALERAVGKVVKRGGGCCDHC</sequence>